<dbReference type="GO" id="GO:0000467">
    <property type="term" value="P:exonucleolytic trimming to generate mature 3'-end of 5.8S rRNA from tricistronic rRNA transcript (SSU-rRNA, 5.8S rRNA, LSU-rRNA)"/>
    <property type="evidence" value="ECO:0007669"/>
    <property type="project" value="TreeGrafter"/>
</dbReference>
<dbReference type="InterPro" id="IPR015847">
    <property type="entry name" value="ExoRNase_PH_dom2"/>
</dbReference>
<evidence type="ECO:0000313" key="5">
    <source>
        <dbReference type="EMBL" id="KAH7533550.1"/>
    </source>
</evidence>
<dbReference type="SUPFAM" id="SSF55666">
    <property type="entry name" value="Ribonuclease PH domain 2-like"/>
    <property type="match status" value="1"/>
</dbReference>
<organism evidence="5 6">
    <name type="scientific">Ziziphus jujuba var. spinosa</name>
    <dbReference type="NCBI Taxonomy" id="714518"/>
    <lineage>
        <taxon>Eukaryota</taxon>
        <taxon>Viridiplantae</taxon>
        <taxon>Streptophyta</taxon>
        <taxon>Embryophyta</taxon>
        <taxon>Tracheophyta</taxon>
        <taxon>Spermatophyta</taxon>
        <taxon>Magnoliopsida</taxon>
        <taxon>eudicotyledons</taxon>
        <taxon>Gunneridae</taxon>
        <taxon>Pentapetalae</taxon>
        <taxon>rosids</taxon>
        <taxon>fabids</taxon>
        <taxon>Rosales</taxon>
        <taxon>Rhamnaceae</taxon>
        <taxon>Paliureae</taxon>
        <taxon>Ziziphus</taxon>
    </lineage>
</organism>
<gene>
    <name evidence="5" type="ORF">FEM48_Zijuj04G0143000</name>
</gene>
<dbReference type="Proteomes" id="UP000813462">
    <property type="component" value="Unassembled WGS sequence"/>
</dbReference>
<dbReference type="GO" id="GO:0005730">
    <property type="term" value="C:nucleolus"/>
    <property type="evidence" value="ECO:0007669"/>
    <property type="project" value="UniProtKB-SubCell"/>
</dbReference>
<dbReference type="EMBL" id="JAEACU010000004">
    <property type="protein sequence ID" value="KAH7533550.1"/>
    <property type="molecule type" value="Genomic_DNA"/>
</dbReference>
<dbReference type="Gene3D" id="3.30.230.70">
    <property type="entry name" value="GHMP Kinase, N-terminal domain"/>
    <property type="match status" value="1"/>
</dbReference>
<dbReference type="GO" id="GO:0034475">
    <property type="term" value="P:U4 snRNA 3'-end processing"/>
    <property type="evidence" value="ECO:0007669"/>
    <property type="project" value="TreeGrafter"/>
</dbReference>
<feature type="domain" description="Exoribonuclease phosphorolytic" evidence="4">
    <location>
        <begin position="96"/>
        <end position="140"/>
    </location>
</feature>
<comment type="subcellular location">
    <subcellularLocation>
        <location evidence="1">Nucleus</location>
        <location evidence="1">Nucleolus</location>
    </subcellularLocation>
</comment>
<reference evidence="5" key="1">
    <citation type="journal article" date="2021" name="Front. Plant Sci.">
        <title>Chromosome-Scale Genome Assembly for Chinese Sour Jujube and Insights Into Its Genome Evolution and Domestication Signature.</title>
        <authorList>
            <person name="Shen L.-Y."/>
            <person name="Luo H."/>
            <person name="Wang X.-L."/>
            <person name="Wang X.-M."/>
            <person name="Qiu X.-J."/>
            <person name="Liu H."/>
            <person name="Zhou S.-S."/>
            <person name="Jia K.-H."/>
            <person name="Nie S."/>
            <person name="Bao Y.-T."/>
            <person name="Zhang R.-G."/>
            <person name="Yun Q.-Z."/>
            <person name="Chai Y.-H."/>
            <person name="Lu J.-Y."/>
            <person name="Li Y."/>
            <person name="Zhao S.-W."/>
            <person name="Mao J.-F."/>
            <person name="Jia S.-G."/>
            <person name="Mao Y.-M."/>
        </authorList>
    </citation>
    <scope>NUCLEOTIDE SEQUENCE</scope>
    <source>
        <strain evidence="5">AT0</strain>
        <tissue evidence="5">Leaf</tissue>
    </source>
</reference>
<dbReference type="AlphaFoldDB" id="A0A978VKD1"/>
<dbReference type="PANTHER" id="PTHR11097">
    <property type="entry name" value="EXOSOME COMPLEX EXONUCLEASE RIBOSOMAL RNA PROCESSING PROTEIN"/>
    <property type="match status" value="1"/>
</dbReference>
<evidence type="ECO:0000256" key="3">
    <source>
        <dbReference type="ARBA" id="ARBA00022490"/>
    </source>
</evidence>
<sequence length="141" mass="15222">MKIAEARSSDYRLEAVISEGCAGFSQMDEQGSGWVPLMLLPAELGKPNPLQPDKGKVATYVDCSIPRVNVAAGASGDEEPEVDISDEKILQFDTPGIPVIITFTKVGRHCIVDATTEEESQMSLAVSIFVNRKEHVCGLTK</sequence>
<dbReference type="InterPro" id="IPR050590">
    <property type="entry name" value="Exosome_comp_Rrp42_subfam"/>
</dbReference>
<dbReference type="PANTHER" id="PTHR11097:SF8">
    <property type="entry name" value="EXOSOME COMPLEX COMPONENT RRP42"/>
    <property type="match status" value="1"/>
</dbReference>
<dbReference type="InterPro" id="IPR036345">
    <property type="entry name" value="ExoRNase_PH_dom2_sf"/>
</dbReference>
<dbReference type="InterPro" id="IPR027408">
    <property type="entry name" value="PNPase/RNase_PH_dom_sf"/>
</dbReference>
<dbReference type="GO" id="GO:0034476">
    <property type="term" value="P:U5 snRNA 3'-end processing"/>
    <property type="evidence" value="ECO:0007669"/>
    <property type="project" value="TreeGrafter"/>
</dbReference>
<protein>
    <recommendedName>
        <fullName evidence="4">Exoribonuclease phosphorolytic domain-containing protein</fullName>
    </recommendedName>
</protein>
<dbReference type="GO" id="GO:0034473">
    <property type="term" value="P:U1 snRNA 3'-end processing"/>
    <property type="evidence" value="ECO:0007669"/>
    <property type="project" value="TreeGrafter"/>
</dbReference>
<evidence type="ECO:0000256" key="2">
    <source>
        <dbReference type="ARBA" id="ARBA00006678"/>
    </source>
</evidence>
<dbReference type="GO" id="GO:0071038">
    <property type="term" value="P:TRAMP-dependent tRNA surveillance pathway"/>
    <property type="evidence" value="ECO:0007669"/>
    <property type="project" value="TreeGrafter"/>
</dbReference>
<keyword evidence="3" id="KW-0963">Cytoplasm</keyword>
<dbReference type="GO" id="GO:0000176">
    <property type="term" value="C:nuclear exosome (RNase complex)"/>
    <property type="evidence" value="ECO:0007669"/>
    <property type="project" value="TreeGrafter"/>
</dbReference>
<dbReference type="Pfam" id="PF03725">
    <property type="entry name" value="RNase_PH_C"/>
    <property type="match status" value="1"/>
</dbReference>
<dbReference type="GO" id="GO:0035925">
    <property type="term" value="F:mRNA 3'-UTR AU-rich region binding"/>
    <property type="evidence" value="ECO:0007669"/>
    <property type="project" value="TreeGrafter"/>
</dbReference>
<dbReference type="GO" id="GO:0071028">
    <property type="term" value="P:nuclear mRNA surveillance"/>
    <property type="evidence" value="ECO:0007669"/>
    <property type="project" value="TreeGrafter"/>
</dbReference>
<evidence type="ECO:0000256" key="1">
    <source>
        <dbReference type="ARBA" id="ARBA00004604"/>
    </source>
</evidence>
<name>A0A978VKD1_ZIZJJ</name>
<evidence type="ECO:0000313" key="6">
    <source>
        <dbReference type="Proteomes" id="UP000813462"/>
    </source>
</evidence>
<comment type="similarity">
    <text evidence="2">Belongs to the RNase PH family.</text>
</comment>
<comment type="caution">
    <text evidence="5">The sequence shown here is derived from an EMBL/GenBank/DDBJ whole genome shotgun (WGS) entry which is preliminary data.</text>
</comment>
<dbReference type="GO" id="GO:0000177">
    <property type="term" value="C:cytoplasmic exosome (RNase complex)"/>
    <property type="evidence" value="ECO:0007669"/>
    <property type="project" value="TreeGrafter"/>
</dbReference>
<proteinExistence type="inferred from homology"/>
<evidence type="ECO:0000259" key="4">
    <source>
        <dbReference type="Pfam" id="PF03725"/>
    </source>
</evidence>
<dbReference type="GO" id="GO:0016075">
    <property type="term" value="P:rRNA catabolic process"/>
    <property type="evidence" value="ECO:0007669"/>
    <property type="project" value="TreeGrafter"/>
</dbReference>
<dbReference type="GO" id="GO:0071035">
    <property type="term" value="P:nuclear polyadenylation-dependent rRNA catabolic process"/>
    <property type="evidence" value="ECO:0007669"/>
    <property type="project" value="TreeGrafter"/>
</dbReference>
<accession>A0A978VKD1</accession>